<keyword evidence="2" id="KW-0067">ATP-binding</keyword>
<dbReference type="NCBIfam" id="TIGR02788">
    <property type="entry name" value="VirB11"/>
    <property type="match status" value="1"/>
</dbReference>
<keyword evidence="2" id="KW-0547">Nucleotide-binding</keyword>
<comment type="function">
    <text evidence="2">Part of the Type IV secretion system.</text>
</comment>
<proteinExistence type="inferred from homology"/>
<dbReference type="GO" id="GO:0005524">
    <property type="term" value="F:ATP binding"/>
    <property type="evidence" value="ECO:0007669"/>
    <property type="project" value="UniProtKB-UniRule"/>
</dbReference>
<keyword evidence="2" id="KW-0472">Membrane</keyword>
<name>A0A193FZP4_9BORD</name>
<evidence type="ECO:0000256" key="2">
    <source>
        <dbReference type="RuleBase" id="RU366071"/>
    </source>
</evidence>
<dbReference type="Gene3D" id="3.40.50.300">
    <property type="entry name" value="P-loop containing nucleotide triphosphate hydrolases"/>
    <property type="match status" value="1"/>
</dbReference>
<dbReference type="InterPro" id="IPR014155">
    <property type="entry name" value="VirB11"/>
</dbReference>
<accession>A0A193FZP4</accession>
<dbReference type="GO" id="GO:0043684">
    <property type="term" value="C:type IV secretion system complex"/>
    <property type="evidence" value="ECO:0007669"/>
    <property type="project" value="UniProtKB-UniRule"/>
</dbReference>
<dbReference type="Gene3D" id="3.30.450.90">
    <property type="match status" value="1"/>
</dbReference>
<gene>
    <name evidence="4" type="ORF">BAU08_19465</name>
</gene>
<dbReference type="InterPro" id="IPR050921">
    <property type="entry name" value="T4SS_GSP_E_ATPase"/>
</dbReference>
<dbReference type="InterPro" id="IPR027417">
    <property type="entry name" value="P-loop_NTPase"/>
</dbReference>
<evidence type="ECO:0000259" key="3">
    <source>
        <dbReference type="Pfam" id="PF00437"/>
    </source>
</evidence>
<evidence type="ECO:0000256" key="1">
    <source>
        <dbReference type="ARBA" id="ARBA00006611"/>
    </source>
</evidence>
<feature type="domain" description="Bacterial type II secretion system protein E" evidence="3">
    <location>
        <begin position="163"/>
        <end position="298"/>
    </location>
</feature>
<keyword evidence="2" id="KW-1003">Cell membrane</keyword>
<dbReference type="RefSeq" id="WP_066671124.1">
    <property type="nucleotide sequence ID" value="NZ_CP016171.1"/>
</dbReference>
<dbReference type="GO" id="GO:0016887">
    <property type="term" value="F:ATP hydrolysis activity"/>
    <property type="evidence" value="ECO:0007669"/>
    <property type="project" value="InterPro"/>
</dbReference>
<reference evidence="4 5" key="1">
    <citation type="submission" date="2016-06" db="EMBL/GenBank/DDBJ databases">
        <title>Complete genome sequences of Bordetella bronchialis and Bordetella flabilis.</title>
        <authorList>
            <person name="LiPuma J.J."/>
            <person name="Spilker T."/>
        </authorList>
    </citation>
    <scope>NUCLEOTIDE SEQUENCE [LARGE SCALE GENOMIC DNA]</scope>
    <source>
        <strain evidence="4 5">AU17976</strain>
    </source>
</reference>
<dbReference type="Pfam" id="PF00437">
    <property type="entry name" value="T2SSE"/>
    <property type="match status" value="1"/>
</dbReference>
<protein>
    <recommendedName>
        <fullName evidence="2">Type IV secretion system protein</fullName>
    </recommendedName>
</protein>
<dbReference type="EMBL" id="CP016171">
    <property type="protein sequence ID" value="ANN73232.1"/>
    <property type="molecule type" value="Genomic_DNA"/>
</dbReference>
<evidence type="ECO:0000313" key="4">
    <source>
        <dbReference type="EMBL" id="ANN73232.1"/>
    </source>
</evidence>
<dbReference type="GO" id="GO:0044097">
    <property type="term" value="P:secretion by the type IV secretion system"/>
    <property type="evidence" value="ECO:0007669"/>
    <property type="project" value="InterPro"/>
</dbReference>
<dbReference type="SUPFAM" id="SSF52540">
    <property type="entry name" value="P-loop containing nucleoside triphosphate hydrolases"/>
    <property type="match status" value="1"/>
</dbReference>
<keyword evidence="2" id="KW-0997">Cell inner membrane</keyword>
<dbReference type="PANTHER" id="PTHR30486:SF6">
    <property type="entry name" value="TYPE IV PILUS RETRACTATION ATPASE PILT"/>
    <property type="match status" value="1"/>
</dbReference>
<sequence length="342" mass="38410">MNDTPMTPEEARESSRALVVRQMMRPIAAYMEDDEIREITIPRPGVLFTRQKGAWHQHDAPELTLDYLKALTDAMASFNQKNFTPIMSLKLPDGERAQVTQQPAVLDGSLSLNIRKHSSVVKTLDELEAEGAFLDWKDVSGPLENAAALSDQYRELLDLKNSRNTRAFLEKAVLYCRNMIIGGKTGSGKTTFARSLIECVPTHERIITIEDVHELFLPRHPNRVHMIYGADEGQISATDCIAACMRSSPDRIFLSELRGSEAWEYLTALNTGHPGSVTTTHANSARDTFDRVALLVKQSTAGHQIDIDTIRRFLYSTLDISLYFAHYKLVEVYFNPGRALLA</sequence>
<dbReference type="PANTHER" id="PTHR30486">
    <property type="entry name" value="TWITCHING MOTILITY PROTEIN PILT"/>
    <property type="match status" value="1"/>
</dbReference>
<dbReference type="AlphaFoldDB" id="A0A193FZP4"/>
<dbReference type="GO" id="GO:0005886">
    <property type="term" value="C:plasma membrane"/>
    <property type="evidence" value="ECO:0007669"/>
    <property type="project" value="UniProtKB-SubCell"/>
</dbReference>
<comment type="similarity">
    <text evidence="1 2">Belongs to the GSP E family.</text>
</comment>
<organism evidence="4 5">
    <name type="scientific">Bordetella bronchialis</name>
    <dbReference type="NCBI Taxonomy" id="463025"/>
    <lineage>
        <taxon>Bacteria</taxon>
        <taxon>Pseudomonadati</taxon>
        <taxon>Pseudomonadota</taxon>
        <taxon>Betaproteobacteria</taxon>
        <taxon>Burkholderiales</taxon>
        <taxon>Alcaligenaceae</taxon>
        <taxon>Bordetella</taxon>
    </lineage>
</organism>
<evidence type="ECO:0000313" key="5">
    <source>
        <dbReference type="Proteomes" id="UP000092213"/>
    </source>
</evidence>
<dbReference type="InterPro" id="IPR001482">
    <property type="entry name" value="T2SS/T4SS_dom"/>
</dbReference>
<comment type="subcellular location">
    <subcellularLocation>
        <location evidence="2">Cell inner membrane</location>
        <topology evidence="2">Peripheral membrane protein</topology>
        <orientation evidence="2">Cytoplasmic side</orientation>
    </subcellularLocation>
</comment>
<dbReference type="Proteomes" id="UP000092213">
    <property type="component" value="Chromosome"/>
</dbReference>
<dbReference type="CDD" id="cd01130">
    <property type="entry name" value="VirB11-like_ATPase"/>
    <property type="match status" value="1"/>
</dbReference>
<dbReference type="STRING" id="463025.BAU08_19465"/>